<dbReference type="EMBL" id="LXQA011214436">
    <property type="protein sequence ID" value="MCI89227.1"/>
    <property type="molecule type" value="Genomic_DNA"/>
</dbReference>
<feature type="non-terminal residue" evidence="1">
    <location>
        <position position="1"/>
    </location>
</feature>
<protein>
    <recommendedName>
        <fullName evidence="3">Envelope-like protein</fullName>
    </recommendedName>
</protein>
<dbReference type="AlphaFoldDB" id="A0A392VMW6"/>
<comment type="caution">
    <text evidence="1">The sequence shown here is derived from an EMBL/GenBank/DDBJ whole genome shotgun (WGS) entry which is preliminary data.</text>
</comment>
<evidence type="ECO:0000313" key="2">
    <source>
        <dbReference type="Proteomes" id="UP000265520"/>
    </source>
</evidence>
<accession>A0A392VMW6</accession>
<dbReference type="Proteomes" id="UP000265520">
    <property type="component" value="Unassembled WGS sequence"/>
</dbReference>
<evidence type="ECO:0008006" key="3">
    <source>
        <dbReference type="Google" id="ProtNLM"/>
    </source>
</evidence>
<evidence type="ECO:0000313" key="1">
    <source>
        <dbReference type="EMBL" id="MCI89227.1"/>
    </source>
</evidence>
<organism evidence="1 2">
    <name type="scientific">Trifolium medium</name>
    <dbReference type="NCBI Taxonomy" id="97028"/>
    <lineage>
        <taxon>Eukaryota</taxon>
        <taxon>Viridiplantae</taxon>
        <taxon>Streptophyta</taxon>
        <taxon>Embryophyta</taxon>
        <taxon>Tracheophyta</taxon>
        <taxon>Spermatophyta</taxon>
        <taxon>Magnoliopsida</taxon>
        <taxon>eudicotyledons</taxon>
        <taxon>Gunneridae</taxon>
        <taxon>Pentapetalae</taxon>
        <taxon>rosids</taxon>
        <taxon>fabids</taxon>
        <taxon>Fabales</taxon>
        <taxon>Fabaceae</taxon>
        <taxon>Papilionoideae</taxon>
        <taxon>50 kb inversion clade</taxon>
        <taxon>NPAAA clade</taxon>
        <taxon>Hologalegina</taxon>
        <taxon>IRL clade</taxon>
        <taxon>Trifolieae</taxon>
        <taxon>Trifolium</taxon>
    </lineage>
</organism>
<proteinExistence type="predicted"/>
<reference evidence="1 2" key="1">
    <citation type="journal article" date="2018" name="Front. Plant Sci.">
        <title>Red Clover (Trifolium pratense) and Zigzag Clover (T. medium) - A Picture of Genomic Similarities and Differences.</title>
        <authorList>
            <person name="Dluhosova J."/>
            <person name="Istvanek J."/>
            <person name="Nedelnik J."/>
            <person name="Repkova J."/>
        </authorList>
    </citation>
    <scope>NUCLEOTIDE SEQUENCE [LARGE SCALE GENOMIC DNA]</scope>
    <source>
        <strain evidence="2">cv. 10/8</strain>
        <tissue evidence="1">Leaf</tissue>
    </source>
</reference>
<keyword evidence="2" id="KW-1185">Reference proteome</keyword>
<sequence length="49" mass="5387">SDSDFEADATAVATTSTKKTVGKRKTLQDVPSVPIDNISFHHVENVSRW</sequence>
<name>A0A392VMW6_9FABA</name>